<evidence type="ECO:0000313" key="2">
    <source>
        <dbReference type="Proteomes" id="UP001054945"/>
    </source>
</evidence>
<organism evidence="1 2">
    <name type="scientific">Caerostris extrusa</name>
    <name type="common">Bark spider</name>
    <name type="synonym">Caerostris bankana</name>
    <dbReference type="NCBI Taxonomy" id="172846"/>
    <lineage>
        <taxon>Eukaryota</taxon>
        <taxon>Metazoa</taxon>
        <taxon>Ecdysozoa</taxon>
        <taxon>Arthropoda</taxon>
        <taxon>Chelicerata</taxon>
        <taxon>Arachnida</taxon>
        <taxon>Araneae</taxon>
        <taxon>Araneomorphae</taxon>
        <taxon>Entelegynae</taxon>
        <taxon>Araneoidea</taxon>
        <taxon>Araneidae</taxon>
        <taxon>Caerostris</taxon>
    </lineage>
</organism>
<comment type="caution">
    <text evidence="1">The sequence shown here is derived from an EMBL/GenBank/DDBJ whole genome shotgun (WGS) entry which is preliminary data.</text>
</comment>
<name>A0AAV4N848_CAEEX</name>
<dbReference type="AlphaFoldDB" id="A0AAV4N848"/>
<feature type="non-terminal residue" evidence="1">
    <location>
        <position position="147"/>
    </location>
</feature>
<accession>A0AAV4N848</accession>
<evidence type="ECO:0000313" key="1">
    <source>
        <dbReference type="EMBL" id="GIX81007.1"/>
    </source>
</evidence>
<protein>
    <submittedName>
        <fullName evidence="1">Uncharacterized protein</fullName>
    </submittedName>
</protein>
<proteinExistence type="predicted"/>
<dbReference type="EMBL" id="BPLR01003084">
    <property type="protein sequence ID" value="GIX81007.1"/>
    <property type="molecule type" value="Genomic_DNA"/>
</dbReference>
<reference evidence="1 2" key="1">
    <citation type="submission" date="2021-06" db="EMBL/GenBank/DDBJ databases">
        <title>Caerostris extrusa draft genome.</title>
        <authorList>
            <person name="Kono N."/>
            <person name="Arakawa K."/>
        </authorList>
    </citation>
    <scope>NUCLEOTIDE SEQUENCE [LARGE SCALE GENOMIC DNA]</scope>
</reference>
<sequence length="147" mass="16556">MTLLAERPTNLNNKSVMRPNIYRPCLGRFDINTQWQIEGILTKKPDEPGSGWRFERSVWRAPLNARPFVVLRCLSVLILRGSVGYLSALPHLLLGHESETTILQHSAPPFFDKACCGLEPNSSAKVEETSTPMFGKRMTVARLIVNH</sequence>
<dbReference type="Proteomes" id="UP001054945">
    <property type="component" value="Unassembled WGS sequence"/>
</dbReference>
<keyword evidence="2" id="KW-1185">Reference proteome</keyword>
<gene>
    <name evidence="1" type="ORF">CEXT_246971</name>
</gene>